<feature type="region of interest" description="Disordered" evidence="1">
    <location>
        <begin position="288"/>
        <end position="311"/>
    </location>
</feature>
<name>A0A915NNB3_9BILA</name>
<feature type="region of interest" description="Disordered" evidence="1">
    <location>
        <begin position="707"/>
        <end position="802"/>
    </location>
</feature>
<feature type="compositionally biased region" description="Basic and acidic residues" evidence="1">
    <location>
        <begin position="876"/>
        <end position="885"/>
    </location>
</feature>
<dbReference type="WBParaSite" id="scf7180000418681.g2750">
    <property type="protein sequence ID" value="scf7180000418681.g2750"/>
    <property type="gene ID" value="scf7180000418681.g2750"/>
</dbReference>
<dbReference type="PANTHER" id="PTHR21020">
    <property type="entry name" value="ZINC FINGER PROTEIN 800"/>
    <property type="match status" value="1"/>
</dbReference>
<evidence type="ECO:0000313" key="3">
    <source>
        <dbReference type="WBParaSite" id="scf7180000418681.g2750"/>
    </source>
</evidence>
<evidence type="ECO:0000256" key="1">
    <source>
        <dbReference type="SAM" id="MobiDB-lite"/>
    </source>
</evidence>
<sequence>MIAVAVNRNNTILSTNSPFPEDLIKNVSIFILKKHTKFERIIARAEKDFSDENIRKLIFQGTGNGCEKCICFAEVFKQKIKQPIFQWNVLRKNQNNKSSENEKERNLITPEMFILISKDPFPDEYQCLSQQTKKLNEDNVVNPEFDLKDLEENQRKRQVGKQFLKQNRNKKANRWRRPDKIAKKNVKNFESLMSLNYIKDPASQVPTLSTGSSGVDSIVRYYQNGTEEVKNLLKNECCVIYECSYCLALFRSIINFIAHKRTICRSLQSHIQAEQLSEVIKNAKEGLTNDQQPENEEIGANGGGNNGNNNLVAKRNVKNVRALRRFNPVGNIAKHIRPVNVHLEKANSNIEIQTLPKVVRQVAKTTIIDGRQVIEQLPVGMTIKEQIPENRVALVIPRENSTRCGEMQLRRRRSIQLKKLANGGDGGGNSGNGDAELHELTLEQIAILERIPSAIPVDFVHLRCEDERCTTNGQSSFSMLAALAHHLAIQHQTEYTEEALLKNPASHIKCFLCDEPAFKKLEDLQKHFNTVHTSVREQHIKARFEKFSSDSSRRRDKEVSTYRARSLSPFFVKNFEEEKTEEKKIIVKSSRKRGFTNTRTKRSKYIRPTSKAILTQKEEIKQQLSATYALIGAEKRKDWAGNIDETTNSSNDMEGSEGVNPSLDIHLDDKPTCSKDMLNDVETGSDSTQIGLIDEDEARKIDMLLNSKAPEDEEENGHASEASADRSNTSTPSPATSDLLLINRPHRSRRPNTRYDIYENVGIVGSGEKGRKQRSGTPKQKSEKTPTKQEPKSPEKTAKRTPIKVFSAGKRRILSHGTAERRMRQKRQKIPIVTSSAETVHQENVDLTKVKKAPQAVTVPTTAAAALREFRDFVLPDSIKTDKSGSETPTEFSNGARGGSVAATTKQQIDRYK</sequence>
<organism evidence="2 3">
    <name type="scientific">Meloidogyne floridensis</name>
    <dbReference type="NCBI Taxonomy" id="298350"/>
    <lineage>
        <taxon>Eukaryota</taxon>
        <taxon>Metazoa</taxon>
        <taxon>Ecdysozoa</taxon>
        <taxon>Nematoda</taxon>
        <taxon>Chromadorea</taxon>
        <taxon>Rhabditida</taxon>
        <taxon>Tylenchina</taxon>
        <taxon>Tylenchomorpha</taxon>
        <taxon>Tylenchoidea</taxon>
        <taxon>Meloidogynidae</taxon>
        <taxon>Meloidogyninae</taxon>
        <taxon>Meloidogyne</taxon>
    </lineage>
</organism>
<dbReference type="InterPro" id="IPR039149">
    <property type="entry name" value="ZNF800"/>
</dbReference>
<dbReference type="PANTHER" id="PTHR21020:SF0">
    <property type="entry name" value="ZINC FINGER PROTEIN 800"/>
    <property type="match status" value="1"/>
</dbReference>
<feature type="compositionally biased region" description="Basic and acidic residues" evidence="1">
    <location>
        <begin position="780"/>
        <end position="798"/>
    </location>
</feature>
<protein>
    <submittedName>
        <fullName evidence="3">C2H2-type domain-containing protein</fullName>
    </submittedName>
</protein>
<feature type="region of interest" description="Disordered" evidence="1">
    <location>
        <begin position="876"/>
        <end position="913"/>
    </location>
</feature>
<dbReference type="AlphaFoldDB" id="A0A915NNB3"/>
<accession>A0A915NNB3</accession>
<dbReference type="Proteomes" id="UP000887560">
    <property type="component" value="Unplaced"/>
</dbReference>
<keyword evidence="2" id="KW-1185">Reference proteome</keyword>
<evidence type="ECO:0000313" key="2">
    <source>
        <dbReference type="Proteomes" id="UP000887560"/>
    </source>
</evidence>
<proteinExistence type="predicted"/>
<feature type="compositionally biased region" description="Polar residues" evidence="1">
    <location>
        <begin position="725"/>
        <end position="736"/>
    </location>
</feature>
<reference evidence="3" key="1">
    <citation type="submission" date="2022-11" db="UniProtKB">
        <authorList>
            <consortium name="WormBaseParasite"/>
        </authorList>
    </citation>
    <scope>IDENTIFICATION</scope>
</reference>